<comment type="caution">
    <text evidence="2">The sequence shown here is derived from an EMBL/GenBank/DDBJ whole genome shotgun (WGS) entry which is preliminary data.</text>
</comment>
<feature type="signal peptide" evidence="1">
    <location>
        <begin position="1"/>
        <end position="16"/>
    </location>
</feature>
<proteinExistence type="predicted"/>
<keyword evidence="1" id="KW-0732">Signal</keyword>
<gene>
    <name evidence="2" type="ORF">MATL_G00048030</name>
</gene>
<evidence type="ECO:0000313" key="2">
    <source>
        <dbReference type="EMBL" id="KAG7484323.1"/>
    </source>
</evidence>
<accession>A0A9D3QEE2</accession>
<keyword evidence="3" id="KW-1185">Reference proteome</keyword>
<evidence type="ECO:0000313" key="3">
    <source>
        <dbReference type="Proteomes" id="UP001046870"/>
    </source>
</evidence>
<feature type="chain" id="PRO_5038515613" evidence="1">
    <location>
        <begin position="17"/>
        <end position="112"/>
    </location>
</feature>
<dbReference type="OrthoDB" id="9931701at2759"/>
<sequence length="112" mass="13296">MKRVALLLTLLSGVFTAPLMNEQEAKQFIRLKRQAQYPDTGYWDPYHAHNQWGYTRQEQANEYWTMLRANAQYYIDMSSLMFDRSVANENAKMYMDMLRNAQAHLDGLTDRH</sequence>
<reference evidence="2" key="1">
    <citation type="submission" date="2021-01" db="EMBL/GenBank/DDBJ databases">
        <authorList>
            <person name="Zahm M."/>
            <person name="Roques C."/>
            <person name="Cabau C."/>
            <person name="Klopp C."/>
            <person name="Donnadieu C."/>
            <person name="Jouanno E."/>
            <person name="Lampietro C."/>
            <person name="Louis A."/>
            <person name="Herpin A."/>
            <person name="Echchiki A."/>
            <person name="Berthelot C."/>
            <person name="Parey E."/>
            <person name="Roest-Crollius H."/>
            <person name="Braasch I."/>
            <person name="Postlethwait J."/>
            <person name="Bobe J."/>
            <person name="Montfort J."/>
            <person name="Bouchez O."/>
            <person name="Begum T."/>
            <person name="Mejri S."/>
            <person name="Adams A."/>
            <person name="Chen W.-J."/>
            <person name="Guiguen Y."/>
        </authorList>
    </citation>
    <scope>NUCLEOTIDE SEQUENCE</scope>
    <source>
        <strain evidence="2">YG-15Mar2019-1</strain>
        <tissue evidence="2">Brain</tissue>
    </source>
</reference>
<protein>
    <submittedName>
        <fullName evidence="2">Uncharacterized protein</fullName>
    </submittedName>
</protein>
<dbReference type="AlphaFoldDB" id="A0A9D3QEE2"/>
<evidence type="ECO:0000256" key="1">
    <source>
        <dbReference type="SAM" id="SignalP"/>
    </source>
</evidence>
<dbReference type="EMBL" id="JAFDVH010000003">
    <property type="protein sequence ID" value="KAG7484323.1"/>
    <property type="molecule type" value="Genomic_DNA"/>
</dbReference>
<name>A0A9D3QEE2_MEGAT</name>
<dbReference type="Proteomes" id="UP001046870">
    <property type="component" value="Chromosome 3"/>
</dbReference>
<organism evidence="2 3">
    <name type="scientific">Megalops atlanticus</name>
    <name type="common">Tarpon</name>
    <name type="synonym">Clupea gigantea</name>
    <dbReference type="NCBI Taxonomy" id="7932"/>
    <lineage>
        <taxon>Eukaryota</taxon>
        <taxon>Metazoa</taxon>
        <taxon>Chordata</taxon>
        <taxon>Craniata</taxon>
        <taxon>Vertebrata</taxon>
        <taxon>Euteleostomi</taxon>
        <taxon>Actinopterygii</taxon>
        <taxon>Neopterygii</taxon>
        <taxon>Teleostei</taxon>
        <taxon>Elopiformes</taxon>
        <taxon>Megalopidae</taxon>
        <taxon>Megalops</taxon>
    </lineage>
</organism>